<dbReference type="HAMAP" id="MF_00115">
    <property type="entry name" value="MscL"/>
    <property type="match status" value="1"/>
</dbReference>
<feature type="transmembrane region" description="Helical" evidence="9">
    <location>
        <begin position="88"/>
        <end position="106"/>
    </location>
</feature>
<dbReference type="SUPFAM" id="SSF81330">
    <property type="entry name" value="Gated mechanosensitive channel"/>
    <property type="match status" value="1"/>
</dbReference>
<dbReference type="NCBIfam" id="TIGR00220">
    <property type="entry name" value="mscL"/>
    <property type="match status" value="1"/>
</dbReference>
<evidence type="ECO:0000256" key="7">
    <source>
        <dbReference type="ARBA" id="ARBA00023136"/>
    </source>
</evidence>
<feature type="transmembrane region" description="Helical" evidence="9">
    <location>
        <begin position="16"/>
        <end position="33"/>
    </location>
</feature>
<gene>
    <name evidence="9 10" type="primary">mscL</name>
    <name evidence="10" type="ORF">ABS766_11245</name>
</gene>
<dbReference type="PRINTS" id="PR01264">
    <property type="entry name" value="MECHCHANNEL"/>
</dbReference>
<dbReference type="Gene3D" id="1.10.1200.120">
    <property type="entry name" value="Large-conductance mechanosensitive channel, MscL, domain 1"/>
    <property type="match status" value="1"/>
</dbReference>
<accession>A0ABW8YXF0</accession>
<evidence type="ECO:0000256" key="6">
    <source>
        <dbReference type="ARBA" id="ARBA00023065"/>
    </source>
</evidence>
<comment type="similarity">
    <text evidence="9">Belongs to the MscL family.</text>
</comment>
<dbReference type="PANTHER" id="PTHR30266:SF2">
    <property type="entry name" value="LARGE-CONDUCTANCE MECHANOSENSITIVE CHANNEL"/>
    <property type="match status" value="1"/>
</dbReference>
<dbReference type="InterPro" id="IPR036019">
    <property type="entry name" value="MscL_channel"/>
</dbReference>
<comment type="caution">
    <text evidence="10">The sequence shown here is derived from an EMBL/GenBank/DDBJ whole genome shotgun (WGS) entry which is preliminary data.</text>
</comment>
<proteinExistence type="inferred from homology"/>
<dbReference type="InterPro" id="IPR001185">
    <property type="entry name" value="MS_channel"/>
</dbReference>
<evidence type="ECO:0000256" key="1">
    <source>
        <dbReference type="ARBA" id="ARBA00004141"/>
    </source>
</evidence>
<keyword evidence="8 9" id="KW-0407">Ion channel</keyword>
<keyword evidence="3 9" id="KW-1003">Cell membrane</keyword>
<evidence type="ECO:0000256" key="5">
    <source>
        <dbReference type="ARBA" id="ARBA00022989"/>
    </source>
</evidence>
<evidence type="ECO:0000313" key="10">
    <source>
        <dbReference type="EMBL" id="MFL9844994.1"/>
    </source>
</evidence>
<sequence>MAFIKDFKAFLMKGDIVNLSTAVVIGAAFSSIVKSFTDDIIMPPIGLLLGNVDFTELKYVLKEGVPEQVINGETIPAVDAVSINYGNFIQLIINFIIIGFCIFMLLRAYQKTKKKEAEAPAPAAPPAPSAEEQLLMEIRDAIKSQKQ</sequence>
<protein>
    <recommendedName>
        <fullName evidence="9">Large-conductance mechanosensitive channel</fullName>
    </recommendedName>
</protein>
<dbReference type="Proteomes" id="UP001629156">
    <property type="component" value="Unassembled WGS sequence"/>
</dbReference>
<keyword evidence="7 9" id="KW-0472">Membrane</keyword>
<dbReference type="InterPro" id="IPR037673">
    <property type="entry name" value="MSC/AndL"/>
</dbReference>
<reference evidence="10 11" key="1">
    <citation type="submission" date="2024-06" db="EMBL/GenBank/DDBJ databases">
        <authorList>
            <person name="Kaempfer P."/>
            <person name="Viver T."/>
        </authorList>
    </citation>
    <scope>NUCLEOTIDE SEQUENCE [LARGE SCALE GENOMIC DNA]</scope>
    <source>
        <strain evidence="10 11">ST-119</strain>
    </source>
</reference>
<dbReference type="Pfam" id="PF01741">
    <property type="entry name" value="MscL"/>
    <property type="match status" value="1"/>
</dbReference>
<keyword evidence="6 9" id="KW-0406">Ion transport</keyword>
<keyword evidence="11" id="KW-1185">Reference proteome</keyword>
<organism evidence="10 11">
    <name type="scientific">Flavobacterium rhizosphaerae</name>
    <dbReference type="NCBI Taxonomy" id="3163298"/>
    <lineage>
        <taxon>Bacteria</taxon>
        <taxon>Pseudomonadati</taxon>
        <taxon>Bacteroidota</taxon>
        <taxon>Flavobacteriia</taxon>
        <taxon>Flavobacteriales</taxon>
        <taxon>Flavobacteriaceae</taxon>
        <taxon>Flavobacterium</taxon>
    </lineage>
</organism>
<comment type="subcellular location">
    <subcellularLocation>
        <location evidence="9">Cell membrane</location>
        <topology evidence="9">Multi-pass membrane protein</topology>
    </subcellularLocation>
    <subcellularLocation>
        <location evidence="1">Membrane</location>
        <topology evidence="1">Multi-pass membrane protein</topology>
    </subcellularLocation>
</comment>
<evidence type="ECO:0000256" key="8">
    <source>
        <dbReference type="ARBA" id="ARBA00023303"/>
    </source>
</evidence>
<dbReference type="EMBL" id="JBELPZ010000011">
    <property type="protein sequence ID" value="MFL9844994.1"/>
    <property type="molecule type" value="Genomic_DNA"/>
</dbReference>
<dbReference type="PANTHER" id="PTHR30266">
    <property type="entry name" value="MECHANOSENSITIVE CHANNEL MSCL"/>
    <property type="match status" value="1"/>
</dbReference>
<keyword evidence="4 9" id="KW-0812">Transmembrane</keyword>
<comment type="function">
    <text evidence="9">Channel that opens in response to stretch forces in the membrane lipid bilayer. May participate in the regulation of osmotic pressure changes within the cell.</text>
</comment>
<name>A0ABW8YXF0_9FLAO</name>
<evidence type="ECO:0000256" key="2">
    <source>
        <dbReference type="ARBA" id="ARBA00022448"/>
    </source>
</evidence>
<evidence type="ECO:0000256" key="4">
    <source>
        <dbReference type="ARBA" id="ARBA00022692"/>
    </source>
</evidence>
<evidence type="ECO:0000256" key="3">
    <source>
        <dbReference type="ARBA" id="ARBA00022475"/>
    </source>
</evidence>
<comment type="subunit">
    <text evidence="9">Homopentamer.</text>
</comment>
<dbReference type="NCBIfam" id="NF001843">
    <property type="entry name" value="PRK00567.1-4"/>
    <property type="match status" value="1"/>
</dbReference>
<evidence type="ECO:0000313" key="11">
    <source>
        <dbReference type="Proteomes" id="UP001629156"/>
    </source>
</evidence>
<keyword evidence="2 9" id="KW-0813">Transport</keyword>
<keyword evidence="5 9" id="KW-1133">Transmembrane helix</keyword>
<dbReference type="RefSeq" id="WP_408085256.1">
    <property type="nucleotide sequence ID" value="NZ_JBELPZ010000011.1"/>
</dbReference>
<evidence type="ECO:0000256" key="9">
    <source>
        <dbReference type="HAMAP-Rule" id="MF_00115"/>
    </source>
</evidence>